<reference evidence="1 2" key="1">
    <citation type="journal article" date="2009" name="Genome Res.">
        <title>Complete genome of the cellulolytic thermophile Acidothermus cellulolyticus 11B provides insights into its ecophysiological and evolutionary adaptations.</title>
        <authorList>
            <person name="Barabote R.D."/>
            <person name="Xie G."/>
            <person name="Leu D.H."/>
            <person name="Normand P."/>
            <person name="Necsulea A."/>
            <person name="Daubin V."/>
            <person name="Medigue C."/>
            <person name="Adney W.S."/>
            <person name="Xu X.C."/>
            <person name="Lapidus A."/>
            <person name="Parales R.E."/>
            <person name="Detter C."/>
            <person name="Pujic P."/>
            <person name="Bruce D."/>
            <person name="Lavire C."/>
            <person name="Challacombe J.F."/>
            <person name="Brettin T.S."/>
            <person name="Berry A.M."/>
        </authorList>
    </citation>
    <scope>NUCLEOTIDE SEQUENCE [LARGE SCALE GENOMIC DNA]</scope>
    <source>
        <strain evidence="2">ATCC 43068 / DSM 8971 / 11B</strain>
    </source>
</reference>
<dbReference type="InParanoid" id="A0LUZ7"/>
<dbReference type="STRING" id="351607.Acel_1485"/>
<dbReference type="KEGG" id="ace:Acel_1485"/>
<gene>
    <name evidence="1" type="ordered locus">Acel_1485</name>
</gene>
<dbReference type="EMBL" id="CP000481">
    <property type="protein sequence ID" value="ABK53257.1"/>
    <property type="molecule type" value="Genomic_DNA"/>
</dbReference>
<dbReference type="HOGENOM" id="CLU_090899_0_0_11"/>
<accession>A0LUZ7</accession>
<dbReference type="Proteomes" id="UP000008221">
    <property type="component" value="Chromosome"/>
</dbReference>
<evidence type="ECO:0000313" key="2">
    <source>
        <dbReference type="Proteomes" id="UP000008221"/>
    </source>
</evidence>
<keyword evidence="2" id="KW-1185">Reference proteome</keyword>
<dbReference type="AlphaFoldDB" id="A0LUZ7"/>
<sequence>MITDGEFDALVRGELRPAAVAFCPHPPVLIPAIARKAAAEFAPLLAACDDAVQWLTERATVVGIVGSRVPTAPVSHFAPGVAAQELPPDDLPLSVAIGWWLIDRMAPAHDRFAVAVDPDGGRAALLRSEVQATEGPVGLLVMGDGSARRGPKAPGYVDPRAEPFDAAVSAALAAADRTTLANLDVAAATELLVAGVGPWRAVARWTAEGEWTASVRYADASAGVQYIVATWARSDPAGAAAVSHGIAATVGKFPGPALHVVAGPASS</sequence>
<proteinExistence type="predicted"/>
<dbReference type="OrthoDB" id="4543339at2"/>
<protein>
    <submittedName>
        <fullName evidence="1">Uncharacterized protein</fullName>
    </submittedName>
</protein>
<evidence type="ECO:0000313" key="1">
    <source>
        <dbReference type="EMBL" id="ABK53257.1"/>
    </source>
</evidence>
<dbReference type="eggNOG" id="COG3885">
    <property type="taxonomic scope" value="Bacteria"/>
</dbReference>
<dbReference type="Gene3D" id="3.40.830.10">
    <property type="entry name" value="LigB-like"/>
    <property type="match status" value="1"/>
</dbReference>
<organism evidence="1 2">
    <name type="scientific">Acidothermus cellulolyticus (strain ATCC 43068 / DSM 8971 / 11B)</name>
    <dbReference type="NCBI Taxonomy" id="351607"/>
    <lineage>
        <taxon>Bacteria</taxon>
        <taxon>Bacillati</taxon>
        <taxon>Actinomycetota</taxon>
        <taxon>Actinomycetes</taxon>
        <taxon>Acidothermales</taxon>
        <taxon>Acidothermaceae</taxon>
        <taxon>Acidothermus</taxon>
    </lineage>
</organism>
<dbReference type="RefSeq" id="WP_011720320.1">
    <property type="nucleotide sequence ID" value="NC_008578.1"/>
</dbReference>
<name>A0LUZ7_ACIC1</name>